<dbReference type="GO" id="GO:0005737">
    <property type="term" value="C:cytoplasm"/>
    <property type="evidence" value="ECO:0007669"/>
    <property type="project" value="TreeGrafter"/>
</dbReference>
<comment type="caution">
    <text evidence="2">The sequence shown here is derived from an EMBL/GenBank/DDBJ whole genome shotgun (WGS) entry which is preliminary data.</text>
</comment>
<dbReference type="InterPro" id="IPR003746">
    <property type="entry name" value="DUF167"/>
</dbReference>
<evidence type="ECO:0000256" key="1">
    <source>
        <dbReference type="ARBA" id="ARBA00010364"/>
    </source>
</evidence>
<evidence type="ECO:0000313" key="3">
    <source>
        <dbReference type="Proteomes" id="UP000178908"/>
    </source>
</evidence>
<evidence type="ECO:0000313" key="2">
    <source>
        <dbReference type="EMBL" id="OGN08881.1"/>
    </source>
</evidence>
<dbReference type="SMART" id="SM01152">
    <property type="entry name" value="DUF167"/>
    <property type="match status" value="1"/>
</dbReference>
<gene>
    <name evidence="2" type="ORF">A3C61_02420</name>
</gene>
<dbReference type="PANTHER" id="PTHR13420">
    <property type="entry name" value="UPF0235 PROTEIN C15ORF40"/>
    <property type="match status" value="1"/>
</dbReference>
<sequence>MKINVKAKPNAREEKIEEVGPGEFVVSVKEPPVQGKANLAIIRALSEYFHTPNIRIVSGYTSRNKIIEIG</sequence>
<dbReference type="Gene3D" id="3.30.1200.10">
    <property type="entry name" value="YggU-like"/>
    <property type="match status" value="1"/>
</dbReference>
<dbReference type="EMBL" id="MGJO01000038">
    <property type="protein sequence ID" value="OGN08881.1"/>
    <property type="molecule type" value="Genomic_DNA"/>
</dbReference>
<dbReference type="PANTHER" id="PTHR13420:SF7">
    <property type="entry name" value="UPF0235 PROTEIN C15ORF40"/>
    <property type="match status" value="1"/>
</dbReference>
<organism evidence="2 3">
    <name type="scientific">Candidatus Yanofskybacteria bacterium RIFCSPHIGHO2_02_FULL_39_10</name>
    <dbReference type="NCBI Taxonomy" id="1802674"/>
    <lineage>
        <taxon>Bacteria</taxon>
        <taxon>Candidatus Yanofskyibacteriota</taxon>
    </lineage>
</organism>
<proteinExistence type="inferred from homology"/>
<dbReference type="AlphaFoldDB" id="A0A1F8F6V1"/>
<dbReference type="Proteomes" id="UP000178908">
    <property type="component" value="Unassembled WGS sequence"/>
</dbReference>
<protein>
    <submittedName>
        <fullName evidence="2">Uncharacterized protein</fullName>
    </submittedName>
</protein>
<accession>A0A1F8F6V1</accession>
<dbReference type="InterPro" id="IPR036591">
    <property type="entry name" value="YggU-like_sf"/>
</dbReference>
<reference evidence="2 3" key="1">
    <citation type="journal article" date="2016" name="Nat. Commun.">
        <title>Thousands of microbial genomes shed light on interconnected biogeochemical processes in an aquifer system.</title>
        <authorList>
            <person name="Anantharaman K."/>
            <person name="Brown C.T."/>
            <person name="Hug L.A."/>
            <person name="Sharon I."/>
            <person name="Castelle C.J."/>
            <person name="Probst A.J."/>
            <person name="Thomas B.C."/>
            <person name="Singh A."/>
            <person name="Wilkins M.J."/>
            <person name="Karaoz U."/>
            <person name="Brodie E.L."/>
            <person name="Williams K.H."/>
            <person name="Hubbard S.S."/>
            <person name="Banfield J.F."/>
        </authorList>
    </citation>
    <scope>NUCLEOTIDE SEQUENCE [LARGE SCALE GENOMIC DNA]</scope>
</reference>
<dbReference type="SUPFAM" id="SSF69786">
    <property type="entry name" value="YggU-like"/>
    <property type="match status" value="1"/>
</dbReference>
<comment type="similarity">
    <text evidence="1">Belongs to the UPF0235 family.</text>
</comment>
<dbReference type="NCBIfam" id="TIGR00251">
    <property type="entry name" value="DUF167 family protein"/>
    <property type="match status" value="1"/>
</dbReference>
<name>A0A1F8F6V1_9BACT</name>
<dbReference type="Pfam" id="PF02594">
    <property type="entry name" value="DUF167"/>
    <property type="match status" value="1"/>
</dbReference>